<keyword evidence="1" id="KW-1133">Transmembrane helix</keyword>
<comment type="caution">
    <text evidence="2">The sequence shown here is derived from an EMBL/GenBank/DDBJ whole genome shotgun (WGS) entry which is preliminary data.</text>
</comment>
<evidence type="ECO:0000313" key="3">
    <source>
        <dbReference type="Proteomes" id="UP001159329"/>
    </source>
</evidence>
<dbReference type="EMBL" id="JAOEEO010000001">
    <property type="protein sequence ID" value="MDH0563823.1"/>
    <property type="molecule type" value="Genomic_DNA"/>
</dbReference>
<evidence type="ECO:0000256" key="1">
    <source>
        <dbReference type="SAM" id="Phobius"/>
    </source>
</evidence>
<feature type="transmembrane region" description="Helical" evidence="1">
    <location>
        <begin position="67"/>
        <end position="87"/>
    </location>
</feature>
<keyword evidence="1" id="KW-0472">Membrane</keyword>
<protein>
    <submittedName>
        <fullName evidence="2">Uncharacterized protein</fullName>
    </submittedName>
</protein>
<dbReference type="RefSeq" id="WP_279695135.1">
    <property type="nucleotide sequence ID" value="NZ_JAOEEO010000001.1"/>
</dbReference>
<name>A0AA42I787_9GAMM</name>
<organism evidence="2 3">
    <name type="scientific">Acinetobacter courvalinii</name>
    <dbReference type="NCBI Taxonomy" id="280147"/>
    <lineage>
        <taxon>Bacteria</taxon>
        <taxon>Pseudomonadati</taxon>
        <taxon>Pseudomonadota</taxon>
        <taxon>Gammaproteobacteria</taxon>
        <taxon>Moraxellales</taxon>
        <taxon>Moraxellaceae</taxon>
        <taxon>Acinetobacter</taxon>
    </lineage>
</organism>
<feature type="transmembrane region" description="Helical" evidence="1">
    <location>
        <begin position="21"/>
        <end position="47"/>
    </location>
</feature>
<proteinExistence type="predicted"/>
<dbReference type="AlphaFoldDB" id="A0AA42I787"/>
<evidence type="ECO:0000313" key="2">
    <source>
        <dbReference type="EMBL" id="MDH0563823.1"/>
    </source>
</evidence>
<dbReference type="Proteomes" id="UP001159329">
    <property type="component" value="Unassembled WGS sequence"/>
</dbReference>
<accession>A0AA42I787</accession>
<keyword evidence="1" id="KW-0812">Transmembrane</keyword>
<gene>
    <name evidence="2" type="ORF">N7644_08995</name>
</gene>
<sequence length="99" mass="11336">MEWLKEKLENLGEVFDQFPSVLIIVLFTICMAIFSPFVYVSILTGIADTQILTAFPFKNLIEDNIDVLKYGLVLVPIAVICLGFSLAHERYSRILSRFY</sequence>
<reference evidence="2" key="1">
    <citation type="submission" date="2022-09" db="EMBL/GenBank/DDBJ databases">
        <title>Intensive care unit water sources are persistently colonized with multi-drug resistant bacteria and are the site of extensive horizontal gene transfer of antibiotic resistance genes.</title>
        <authorList>
            <person name="Diorio-Toth L."/>
        </authorList>
    </citation>
    <scope>NUCLEOTIDE SEQUENCE</scope>
    <source>
        <strain evidence="2">GD04005</strain>
    </source>
</reference>